<dbReference type="InterPro" id="IPR013149">
    <property type="entry name" value="ADH-like_C"/>
</dbReference>
<dbReference type="InterPro" id="IPR052711">
    <property type="entry name" value="Zinc_ADH-like"/>
</dbReference>
<dbReference type="PANTHER" id="PTHR45033">
    <property type="match status" value="1"/>
</dbReference>
<organism evidence="2 3">
    <name type="scientific">Coprinopsis cinerea (strain Okayama-7 / 130 / ATCC MYA-4618 / FGSC 9003)</name>
    <name type="common">Inky cap fungus</name>
    <name type="synonym">Hormographiella aspergillata</name>
    <dbReference type="NCBI Taxonomy" id="240176"/>
    <lineage>
        <taxon>Eukaryota</taxon>
        <taxon>Fungi</taxon>
        <taxon>Dikarya</taxon>
        <taxon>Basidiomycota</taxon>
        <taxon>Agaricomycotina</taxon>
        <taxon>Agaricomycetes</taxon>
        <taxon>Agaricomycetidae</taxon>
        <taxon>Agaricales</taxon>
        <taxon>Agaricineae</taxon>
        <taxon>Psathyrellaceae</taxon>
        <taxon>Coprinopsis</taxon>
    </lineage>
</organism>
<dbReference type="HOGENOM" id="CLU_026673_3_4_1"/>
<dbReference type="KEGG" id="cci:CC1G_01609"/>
<proteinExistence type="predicted"/>
<dbReference type="InterPro" id="IPR013154">
    <property type="entry name" value="ADH-like_N"/>
</dbReference>
<dbReference type="PANTHER" id="PTHR45033:SF2">
    <property type="entry name" value="ZINC-TYPE ALCOHOL DEHYDROGENASE-LIKE PROTEIN C1773.06C"/>
    <property type="match status" value="1"/>
</dbReference>
<dbReference type="GeneID" id="6010436"/>
<dbReference type="OMA" id="RPATWFT"/>
<dbReference type="SUPFAM" id="SSF50129">
    <property type="entry name" value="GroES-like"/>
    <property type="match status" value="1"/>
</dbReference>
<feature type="domain" description="Enoyl reductase (ER)" evidence="1">
    <location>
        <begin position="27"/>
        <end position="354"/>
    </location>
</feature>
<dbReference type="EMBL" id="AACS02000010">
    <property type="protein sequence ID" value="EAU87962.2"/>
    <property type="molecule type" value="Genomic_DNA"/>
</dbReference>
<reference evidence="2 3" key="1">
    <citation type="journal article" date="2010" name="Proc. Natl. Acad. Sci. U.S.A.">
        <title>Insights into evolution of multicellular fungi from the assembled chromosomes of the mushroom Coprinopsis cinerea (Coprinus cinereus).</title>
        <authorList>
            <person name="Stajich J.E."/>
            <person name="Wilke S.K."/>
            <person name="Ahren D."/>
            <person name="Au C.H."/>
            <person name="Birren B.W."/>
            <person name="Borodovsky M."/>
            <person name="Burns C."/>
            <person name="Canback B."/>
            <person name="Casselton L.A."/>
            <person name="Cheng C.K."/>
            <person name="Deng J."/>
            <person name="Dietrich F.S."/>
            <person name="Fargo D.C."/>
            <person name="Farman M.L."/>
            <person name="Gathman A.C."/>
            <person name="Goldberg J."/>
            <person name="Guigo R."/>
            <person name="Hoegger P.J."/>
            <person name="Hooker J.B."/>
            <person name="Huggins A."/>
            <person name="James T.Y."/>
            <person name="Kamada T."/>
            <person name="Kilaru S."/>
            <person name="Kodira C."/>
            <person name="Kues U."/>
            <person name="Kupfer D."/>
            <person name="Kwan H.S."/>
            <person name="Lomsadze A."/>
            <person name="Li W."/>
            <person name="Lilly W.W."/>
            <person name="Ma L.J."/>
            <person name="Mackey A.J."/>
            <person name="Manning G."/>
            <person name="Martin F."/>
            <person name="Muraguchi H."/>
            <person name="Natvig D.O."/>
            <person name="Palmerini H."/>
            <person name="Ramesh M.A."/>
            <person name="Rehmeyer C.J."/>
            <person name="Roe B.A."/>
            <person name="Shenoy N."/>
            <person name="Stanke M."/>
            <person name="Ter-Hovhannisyan V."/>
            <person name="Tunlid A."/>
            <person name="Velagapudi R."/>
            <person name="Vision T.J."/>
            <person name="Zeng Q."/>
            <person name="Zolan M.E."/>
            <person name="Pukkila P.J."/>
        </authorList>
    </citation>
    <scope>NUCLEOTIDE SEQUENCE [LARGE SCALE GENOMIC DNA]</scope>
    <source>
        <strain evidence="3">Okayama-7 / 130 / ATCC MYA-4618 / FGSC 9003</strain>
    </source>
</reference>
<comment type="caution">
    <text evidence="2">The sequence shown here is derived from an EMBL/GenBank/DDBJ whole genome shotgun (WGS) entry which is preliminary data.</text>
</comment>
<gene>
    <name evidence="2" type="ORF">CC1G_01609</name>
</gene>
<dbReference type="Proteomes" id="UP000001861">
    <property type="component" value="Unassembled WGS sequence"/>
</dbReference>
<evidence type="ECO:0000259" key="1">
    <source>
        <dbReference type="SMART" id="SM00829"/>
    </source>
</evidence>
<dbReference type="CDD" id="cd08276">
    <property type="entry name" value="MDR7"/>
    <property type="match status" value="1"/>
</dbReference>
<dbReference type="InterPro" id="IPR036291">
    <property type="entry name" value="NAD(P)-bd_dom_sf"/>
</dbReference>
<dbReference type="GO" id="GO:0016491">
    <property type="term" value="F:oxidoreductase activity"/>
    <property type="evidence" value="ECO:0007669"/>
    <property type="project" value="InterPro"/>
</dbReference>
<dbReference type="Pfam" id="PF08240">
    <property type="entry name" value="ADH_N"/>
    <property type="match status" value="1"/>
</dbReference>
<dbReference type="RefSeq" id="XP_001833932.2">
    <property type="nucleotide sequence ID" value="XM_001833880.2"/>
</dbReference>
<dbReference type="Gene3D" id="3.40.50.720">
    <property type="entry name" value="NAD(P)-binding Rossmann-like Domain"/>
    <property type="match status" value="1"/>
</dbReference>
<dbReference type="OrthoDB" id="9930022at2759"/>
<dbReference type="InterPro" id="IPR020843">
    <property type="entry name" value="ER"/>
</dbReference>
<protein>
    <submittedName>
        <fullName evidence="2">Zinc-binding alcohol dehydrogenase</fullName>
    </submittedName>
</protein>
<dbReference type="eggNOG" id="KOG1198">
    <property type="taxonomic scope" value="Eukaryota"/>
</dbReference>
<dbReference type="Pfam" id="PF00107">
    <property type="entry name" value="ADH_zinc_N"/>
    <property type="match status" value="1"/>
</dbReference>
<accession>A8NI82</accession>
<dbReference type="InParanoid" id="A8NI82"/>
<sequence>MSIPQKTAHYFLPKATWPNQTWTSQVGTYKSLEKREAPVPKPKADEVLVKIHAVSLQYRDYSVAQGIYDIGTYENIIPCSDMAGEVISVGEDVKKWKIGDRVCSNFCTEHLYGDPTEETVKSSLGGQSPGVLTQYRNFPARSLVSIPSHLSYNEASTLPCAALTAYNALLGPSPVLGGETVLVLGTGGVSIFALQFAVASGATVIATSSSDEKLKIAEKLGAKHLINYKKTPNWDEEVKRITNGRGVDRVIEVGGAGTLPKSVSSVRIGGSIEVIGFVAKGEGSMDFLIPVIMKSILVRGVYIGPVSKFHSMIRLIEAHPDTTRPVIDKVFPFDQALQAYAHLESQKHVGKVVIQVSG</sequence>
<dbReference type="Gene3D" id="3.90.180.10">
    <property type="entry name" value="Medium-chain alcohol dehydrogenases, catalytic domain"/>
    <property type="match status" value="1"/>
</dbReference>
<dbReference type="SUPFAM" id="SSF51735">
    <property type="entry name" value="NAD(P)-binding Rossmann-fold domains"/>
    <property type="match status" value="1"/>
</dbReference>
<evidence type="ECO:0000313" key="2">
    <source>
        <dbReference type="EMBL" id="EAU87962.2"/>
    </source>
</evidence>
<dbReference type="InterPro" id="IPR011032">
    <property type="entry name" value="GroES-like_sf"/>
</dbReference>
<dbReference type="VEuPathDB" id="FungiDB:CC1G_01609"/>
<keyword evidence="3" id="KW-1185">Reference proteome</keyword>
<dbReference type="AlphaFoldDB" id="A8NI82"/>
<evidence type="ECO:0000313" key="3">
    <source>
        <dbReference type="Proteomes" id="UP000001861"/>
    </source>
</evidence>
<name>A8NI82_COPC7</name>
<dbReference type="SMART" id="SM00829">
    <property type="entry name" value="PKS_ER"/>
    <property type="match status" value="1"/>
</dbReference>